<feature type="region of interest" description="Disordered" evidence="1">
    <location>
        <begin position="42"/>
        <end position="71"/>
    </location>
</feature>
<dbReference type="AlphaFoldDB" id="A0A9P5ZQJ6"/>
<dbReference type="EMBL" id="MU154601">
    <property type="protein sequence ID" value="KAF9492438.1"/>
    <property type="molecule type" value="Genomic_DNA"/>
</dbReference>
<name>A0A9P5ZQJ6_PLEER</name>
<feature type="compositionally biased region" description="Basic and acidic residues" evidence="1">
    <location>
        <begin position="53"/>
        <end position="66"/>
    </location>
</feature>
<dbReference type="Proteomes" id="UP000807025">
    <property type="component" value="Unassembled WGS sequence"/>
</dbReference>
<accession>A0A9P5ZQJ6</accession>
<keyword evidence="3" id="KW-1185">Reference proteome</keyword>
<organism evidence="2 3">
    <name type="scientific">Pleurotus eryngii</name>
    <name type="common">Boletus of the steppes</name>
    <dbReference type="NCBI Taxonomy" id="5323"/>
    <lineage>
        <taxon>Eukaryota</taxon>
        <taxon>Fungi</taxon>
        <taxon>Dikarya</taxon>
        <taxon>Basidiomycota</taxon>
        <taxon>Agaricomycotina</taxon>
        <taxon>Agaricomycetes</taxon>
        <taxon>Agaricomycetidae</taxon>
        <taxon>Agaricales</taxon>
        <taxon>Pleurotineae</taxon>
        <taxon>Pleurotaceae</taxon>
        <taxon>Pleurotus</taxon>
    </lineage>
</organism>
<reference evidence="2" key="1">
    <citation type="submission" date="2020-11" db="EMBL/GenBank/DDBJ databases">
        <authorList>
            <consortium name="DOE Joint Genome Institute"/>
            <person name="Ahrendt S."/>
            <person name="Riley R."/>
            <person name="Andreopoulos W."/>
            <person name="Labutti K."/>
            <person name="Pangilinan J."/>
            <person name="Ruiz-Duenas F.J."/>
            <person name="Barrasa J.M."/>
            <person name="Sanchez-Garcia M."/>
            <person name="Camarero S."/>
            <person name="Miyauchi S."/>
            <person name="Serrano A."/>
            <person name="Linde D."/>
            <person name="Babiker R."/>
            <person name="Drula E."/>
            <person name="Ayuso-Fernandez I."/>
            <person name="Pacheco R."/>
            <person name="Padilla G."/>
            <person name="Ferreira P."/>
            <person name="Barriuso J."/>
            <person name="Kellner H."/>
            <person name="Castanera R."/>
            <person name="Alfaro M."/>
            <person name="Ramirez L."/>
            <person name="Pisabarro A.G."/>
            <person name="Kuo A."/>
            <person name="Tritt A."/>
            <person name="Lipzen A."/>
            <person name="He G."/>
            <person name="Yan M."/>
            <person name="Ng V."/>
            <person name="Cullen D."/>
            <person name="Martin F."/>
            <person name="Rosso M.-N."/>
            <person name="Henrissat B."/>
            <person name="Hibbett D."/>
            <person name="Martinez A.T."/>
            <person name="Grigoriev I.V."/>
        </authorList>
    </citation>
    <scope>NUCLEOTIDE SEQUENCE</scope>
    <source>
        <strain evidence="2">ATCC 90797</strain>
    </source>
</reference>
<evidence type="ECO:0000313" key="2">
    <source>
        <dbReference type="EMBL" id="KAF9492438.1"/>
    </source>
</evidence>
<proteinExistence type="predicted"/>
<dbReference type="OrthoDB" id="3257061at2759"/>
<protein>
    <submittedName>
        <fullName evidence="2">Uncharacterized protein</fullName>
    </submittedName>
</protein>
<evidence type="ECO:0000256" key="1">
    <source>
        <dbReference type="SAM" id="MobiDB-lite"/>
    </source>
</evidence>
<gene>
    <name evidence="2" type="ORF">BDN71DRAFT_1509449</name>
</gene>
<comment type="caution">
    <text evidence="2">The sequence shown here is derived from an EMBL/GenBank/DDBJ whole genome shotgun (WGS) entry which is preliminary data.</text>
</comment>
<evidence type="ECO:0000313" key="3">
    <source>
        <dbReference type="Proteomes" id="UP000807025"/>
    </source>
</evidence>
<sequence>MFYEHISINEDHLRALPDDNVPQELLQVAKLDGDIELLEQEQAGYVSEDEEESRLFSRGDEWKGSAEESPDIAEMADIIPIQAHGMVDLEASDVSDSVLMAAALRNTSEALA</sequence>